<name>A0A815IL64_9BILA</name>
<organism evidence="2 3">
    <name type="scientific">Rotaria sordida</name>
    <dbReference type="NCBI Taxonomy" id="392033"/>
    <lineage>
        <taxon>Eukaryota</taxon>
        <taxon>Metazoa</taxon>
        <taxon>Spiralia</taxon>
        <taxon>Gnathifera</taxon>
        <taxon>Rotifera</taxon>
        <taxon>Eurotatoria</taxon>
        <taxon>Bdelloidea</taxon>
        <taxon>Philodinida</taxon>
        <taxon>Philodinidae</taxon>
        <taxon>Rotaria</taxon>
    </lineage>
</organism>
<dbReference type="EMBL" id="CAJNOT010003146">
    <property type="protein sequence ID" value="CAF1366982.1"/>
    <property type="molecule type" value="Genomic_DNA"/>
</dbReference>
<feature type="region of interest" description="Disordered" evidence="1">
    <location>
        <begin position="1"/>
        <end position="34"/>
    </location>
</feature>
<gene>
    <name evidence="2" type="ORF">ZHD862_LOCUS31384</name>
</gene>
<sequence length="34" mass="3726">MKDSTTTTTITSPTSPTTNKDKSITQHVFLDTRA</sequence>
<feature type="non-terminal residue" evidence="2">
    <location>
        <position position="34"/>
    </location>
</feature>
<comment type="caution">
    <text evidence="2">The sequence shown here is derived from an EMBL/GenBank/DDBJ whole genome shotgun (WGS) entry which is preliminary data.</text>
</comment>
<proteinExistence type="predicted"/>
<evidence type="ECO:0000256" key="1">
    <source>
        <dbReference type="SAM" id="MobiDB-lite"/>
    </source>
</evidence>
<protein>
    <submittedName>
        <fullName evidence="2">Uncharacterized protein</fullName>
    </submittedName>
</protein>
<reference evidence="2" key="1">
    <citation type="submission" date="2021-02" db="EMBL/GenBank/DDBJ databases">
        <authorList>
            <person name="Nowell W R."/>
        </authorList>
    </citation>
    <scope>NUCLEOTIDE SEQUENCE</scope>
</reference>
<dbReference type="Proteomes" id="UP000663864">
    <property type="component" value="Unassembled WGS sequence"/>
</dbReference>
<evidence type="ECO:0000313" key="2">
    <source>
        <dbReference type="EMBL" id="CAF1366982.1"/>
    </source>
</evidence>
<accession>A0A815IL64</accession>
<feature type="compositionally biased region" description="Low complexity" evidence="1">
    <location>
        <begin position="1"/>
        <end position="18"/>
    </location>
</feature>
<feature type="compositionally biased region" description="Basic and acidic residues" evidence="1">
    <location>
        <begin position="19"/>
        <end position="34"/>
    </location>
</feature>
<dbReference type="AlphaFoldDB" id="A0A815IL64"/>
<evidence type="ECO:0000313" key="3">
    <source>
        <dbReference type="Proteomes" id="UP000663864"/>
    </source>
</evidence>